<dbReference type="RefSeq" id="WP_096811086.1">
    <property type="nucleotide sequence ID" value="NZ_BMCF01000003.1"/>
</dbReference>
<dbReference type="AlphaFoldDB" id="A0A291JN87"/>
<sequence length="133" mass="15413">MQYLTEKDIITLNVYVINKYSPNEQIGVKEPNALNMLVNAPKQCVFGEEQYPTLELKAANLVRNLVQKHVFYNGNKRTALMTLVVFLKMNGYQFNASNEEVADYMVKIATDDLQEADIKQWIKKYITLMNEKD</sequence>
<dbReference type="InterPro" id="IPR053737">
    <property type="entry name" value="Type_II_TA_Toxin"/>
</dbReference>
<dbReference type="NCBIfam" id="TIGR01550">
    <property type="entry name" value="DOC_P1"/>
    <property type="match status" value="1"/>
</dbReference>
<dbReference type="InterPro" id="IPR036597">
    <property type="entry name" value="Fido-like_dom_sf"/>
</dbReference>
<dbReference type="GeneID" id="66778040"/>
<dbReference type="InterPro" id="IPR006440">
    <property type="entry name" value="Doc"/>
</dbReference>
<dbReference type="InterPro" id="IPR003812">
    <property type="entry name" value="Fido"/>
</dbReference>
<evidence type="ECO:0000313" key="2">
    <source>
        <dbReference type="Proteomes" id="UP000254412"/>
    </source>
</evidence>
<proteinExistence type="predicted"/>
<accession>A0A291JN87</accession>
<dbReference type="GO" id="GO:0016301">
    <property type="term" value="F:kinase activity"/>
    <property type="evidence" value="ECO:0007669"/>
    <property type="project" value="InterPro"/>
</dbReference>
<dbReference type="Gene3D" id="1.20.120.1870">
    <property type="entry name" value="Fic/DOC protein, Fido domain"/>
    <property type="match status" value="1"/>
</dbReference>
<dbReference type="KEGG" id="snl:BJD96_13330"/>
<dbReference type="SUPFAM" id="SSF140931">
    <property type="entry name" value="Fic-like"/>
    <property type="match status" value="1"/>
</dbReference>
<dbReference type="Pfam" id="PF02661">
    <property type="entry name" value="Fic"/>
    <property type="match status" value="1"/>
</dbReference>
<name>A0A291JN87_9STAP</name>
<dbReference type="EMBL" id="UHDS01000001">
    <property type="protein sequence ID" value="SUM56263.1"/>
    <property type="molecule type" value="Genomic_DNA"/>
</dbReference>
<protein>
    <submittedName>
        <fullName evidence="1">Phage protein</fullName>
    </submittedName>
</protein>
<dbReference type="PROSITE" id="PS51459">
    <property type="entry name" value="FIDO"/>
    <property type="match status" value="1"/>
</dbReference>
<organism evidence="1 2">
    <name type="scientific">Staphylococcus nepalensis</name>
    <dbReference type="NCBI Taxonomy" id="214473"/>
    <lineage>
        <taxon>Bacteria</taxon>
        <taxon>Bacillati</taxon>
        <taxon>Bacillota</taxon>
        <taxon>Bacilli</taxon>
        <taxon>Bacillales</taxon>
        <taxon>Staphylococcaceae</taxon>
        <taxon>Staphylococcus</taxon>
    </lineage>
</organism>
<dbReference type="Proteomes" id="UP000254412">
    <property type="component" value="Unassembled WGS sequence"/>
</dbReference>
<dbReference type="PANTHER" id="PTHR39426:SF1">
    <property type="entry name" value="HOMOLOGY TO DEATH-ON-CURING PROTEIN OF PHAGE P1"/>
    <property type="match status" value="1"/>
</dbReference>
<gene>
    <name evidence="1" type="ORF">NCTC13834_02671</name>
</gene>
<dbReference type="PANTHER" id="PTHR39426">
    <property type="entry name" value="HOMOLOGY TO DEATH-ON-CURING PROTEIN OF PHAGE P1"/>
    <property type="match status" value="1"/>
</dbReference>
<reference evidence="1 2" key="1">
    <citation type="submission" date="2018-06" db="EMBL/GenBank/DDBJ databases">
        <authorList>
            <consortium name="Pathogen Informatics"/>
            <person name="Doyle S."/>
        </authorList>
    </citation>
    <scope>NUCLEOTIDE SEQUENCE [LARGE SCALE GENOMIC DNA]</scope>
    <source>
        <strain evidence="1 2">NCTC13834</strain>
    </source>
</reference>
<evidence type="ECO:0000313" key="1">
    <source>
        <dbReference type="EMBL" id="SUM56263.1"/>
    </source>
</evidence>